<evidence type="ECO:0000313" key="6">
    <source>
        <dbReference type="Proteomes" id="UP000634229"/>
    </source>
</evidence>
<evidence type="ECO:0000256" key="2">
    <source>
        <dbReference type="ARBA" id="ARBA00038115"/>
    </source>
</evidence>
<keyword evidence="6" id="KW-1185">Reference proteome</keyword>
<evidence type="ECO:0000256" key="1">
    <source>
        <dbReference type="ARBA" id="ARBA00022801"/>
    </source>
</evidence>
<dbReference type="SUPFAM" id="SSF53474">
    <property type="entry name" value="alpha/beta-Hydrolases"/>
    <property type="match status" value="1"/>
</dbReference>
<dbReference type="InterPro" id="IPR000073">
    <property type="entry name" value="AB_hydrolase_1"/>
</dbReference>
<evidence type="ECO:0000256" key="3">
    <source>
        <dbReference type="SAM" id="Phobius"/>
    </source>
</evidence>
<evidence type="ECO:0000259" key="4">
    <source>
        <dbReference type="Pfam" id="PF00561"/>
    </source>
</evidence>
<dbReference type="InterPro" id="IPR050261">
    <property type="entry name" value="FrsA_esterase"/>
</dbReference>
<comment type="caution">
    <text evidence="5">The sequence shown here is derived from an EMBL/GenBank/DDBJ whole genome shotgun (WGS) entry which is preliminary data.</text>
</comment>
<keyword evidence="1 5" id="KW-0378">Hydrolase</keyword>
<dbReference type="EMBL" id="JAERRF010000008">
    <property type="protein sequence ID" value="MBL1097957.1"/>
    <property type="molecule type" value="Genomic_DNA"/>
</dbReference>
<proteinExistence type="inferred from homology"/>
<evidence type="ECO:0000313" key="5">
    <source>
        <dbReference type="EMBL" id="MBL1097957.1"/>
    </source>
</evidence>
<gene>
    <name evidence="5" type="ORF">JK363_14995</name>
</gene>
<sequence>MATGFLTKAASAATLPVAPLYGAFLSYFIYHPPRKRHHKTPADLGIDSTEVMVELDGFKGRGLHVWLCPGDPQRVVVLGHGLGLSKSASLSQAKLLHQAGYTVALFDHRNHGKSVADRACWGMSERHTDDVVAVVRYLRAQEEYAGARIAIYGFSISTFPSFYMLGRGQDCPVDAVVCDSGPALELAPLFRNFVASDGVPVPGPLRSGPSRAVLEKVASSAAVAMLRVQWPPAAESAYERTPMLFLAGEHDTMIPAAGVRALGERYPLAEVHTLPDTEHLQGIKTQPDVYADTVLGFLDRTLKN</sequence>
<keyword evidence="3" id="KW-0472">Membrane</keyword>
<comment type="similarity">
    <text evidence="2">Belongs to the AB hydrolase superfamily. FUS2 hydrolase family.</text>
</comment>
<reference evidence="5 6" key="1">
    <citation type="submission" date="2021-01" db="EMBL/GenBank/DDBJ databases">
        <title>WGS of actinomycetes isolated from Thailand.</title>
        <authorList>
            <person name="Thawai C."/>
        </authorList>
    </citation>
    <scope>NUCLEOTIDE SEQUENCE [LARGE SCALE GENOMIC DNA]</scope>
    <source>
        <strain evidence="5 6">CA1R205</strain>
    </source>
</reference>
<accession>A0ABS1NDC0</accession>
<organism evidence="5 6">
    <name type="scientific">Streptomyces coffeae</name>
    <dbReference type="NCBI Taxonomy" id="621382"/>
    <lineage>
        <taxon>Bacteria</taxon>
        <taxon>Bacillati</taxon>
        <taxon>Actinomycetota</taxon>
        <taxon>Actinomycetes</taxon>
        <taxon>Kitasatosporales</taxon>
        <taxon>Streptomycetaceae</taxon>
        <taxon>Streptomyces</taxon>
    </lineage>
</organism>
<dbReference type="InterPro" id="IPR029058">
    <property type="entry name" value="AB_hydrolase_fold"/>
</dbReference>
<protein>
    <submittedName>
        <fullName evidence="5">Alpha/beta fold hydrolase</fullName>
    </submittedName>
</protein>
<dbReference type="RefSeq" id="WP_201875392.1">
    <property type="nucleotide sequence ID" value="NZ_JAERRF010000008.1"/>
</dbReference>
<keyword evidence="3" id="KW-1133">Transmembrane helix</keyword>
<dbReference type="PANTHER" id="PTHR22946:SF9">
    <property type="entry name" value="POLYKETIDE TRANSFERASE AF380"/>
    <property type="match status" value="1"/>
</dbReference>
<name>A0ABS1NDC0_9ACTN</name>
<feature type="domain" description="AB hydrolase-1" evidence="4">
    <location>
        <begin position="75"/>
        <end position="195"/>
    </location>
</feature>
<dbReference type="Proteomes" id="UP000634229">
    <property type="component" value="Unassembled WGS sequence"/>
</dbReference>
<dbReference type="Gene3D" id="3.40.50.1820">
    <property type="entry name" value="alpha/beta hydrolase"/>
    <property type="match status" value="1"/>
</dbReference>
<feature type="transmembrane region" description="Helical" evidence="3">
    <location>
        <begin position="12"/>
        <end position="30"/>
    </location>
</feature>
<keyword evidence="3" id="KW-0812">Transmembrane</keyword>
<dbReference type="PANTHER" id="PTHR22946">
    <property type="entry name" value="DIENELACTONE HYDROLASE DOMAIN-CONTAINING PROTEIN-RELATED"/>
    <property type="match status" value="1"/>
</dbReference>
<dbReference type="Pfam" id="PF00561">
    <property type="entry name" value="Abhydrolase_1"/>
    <property type="match status" value="1"/>
</dbReference>
<dbReference type="GO" id="GO:0016787">
    <property type="term" value="F:hydrolase activity"/>
    <property type="evidence" value="ECO:0007669"/>
    <property type="project" value="UniProtKB-KW"/>
</dbReference>